<feature type="region of interest" description="Disordered" evidence="1">
    <location>
        <begin position="131"/>
        <end position="158"/>
    </location>
</feature>
<evidence type="ECO:0000313" key="2">
    <source>
        <dbReference type="EMBL" id="CAG9539089.1"/>
    </source>
</evidence>
<proteinExistence type="predicted"/>
<comment type="caution">
    <text evidence="2">The sequence shown here is derived from an EMBL/GenBank/DDBJ whole genome shotgun (WGS) entry which is preliminary data.</text>
</comment>
<feature type="region of interest" description="Disordered" evidence="1">
    <location>
        <begin position="433"/>
        <end position="455"/>
    </location>
</feature>
<reference evidence="2" key="1">
    <citation type="submission" date="2021-09" db="EMBL/GenBank/DDBJ databases">
        <authorList>
            <consortium name="Pathogen Informatics"/>
        </authorList>
    </citation>
    <scope>NUCLEOTIDE SEQUENCE</scope>
</reference>
<accession>A0A8J2MC31</accession>
<keyword evidence="3" id="KW-1185">Reference proteome</keyword>
<evidence type="ECO:0000256" key="1">
    <source>
        <dbReference type="SAM" id="MobiDB-lite"/>
    </source>
</evidence>
<name>A0A8J2MC31_9BILA</name>
<dbReference type="AlphaFoldDB" id="A0A8J2MC31"/>
<dbReference type="EMBL" id="CAKAEH010001747">
    <property type="protein sequence ID" value="CAG9539089.1"/>
    <property type="molecule type" value="Genomic_DNA"/>
</dbReference>
<gene>
    <name evidence="2" type="ORF">CJOHNSTONI_LOCUS8725</name>
</gene>
<protein>
    <submittedName>
        <fullName evidence="2">Uncharacterized protein</fullName>
    </submittedName>
</protein>
<feature type="compositionally biased region" description="Low complexity" evidence="1">
    <location>
        <begin position="435"/>
        <end position="451"/>
    </location>
</feature>
<dbReference type="OrthoDB" id="5831564at2759"/>
<evidence type="ECO:0000313" key="3">
    <source>
        <dbReference type="Proteomes" id="UP000746747"/>
    </source>
</evidence>
<sequence length="466" mass="53088">MITLLSGITVIESASSTLNFRDCYAKRQAKKNVSKLNSAFEMPNYGTCIESKQNEISKSYEIHSAVKTKAAEENERNNSNSGEIAVMDAYRMRRMFECDPSQLPAEEAPLSTQTSTDLLVIYASKSLNEPKSQICGPQPKKTIHQSRNVEEKKNSTLSEKVNKISQENKNTVEVPQKYANILAKNEETTKGSSNYNSNSTTYFYEPKNEFFEQQKLPTSISNQLMATCNQPETIPELMVLNLKGPKIDEHLETTWNQPALRNESTWVTDKELRDKSYSLASFSELSFDAANPYSEETINLELCQSNQETKRHTLKDQLDYHQEPESSDCFAKDDKPIHFIQESRTIHQIDNWSSESDYEEDVYHRLSEAEEEGETERSPEFVAVSCTEKVKDFMEDPAISQNEKNFGINLDMQSFVRPKQFKVCVGEPCYKQQESPLPSNSLNMSSTSDNLTPEEFVSFAPIDDLK</sequence>
<dbReference type="Proteomes" id="UP000746747">
    <property type="component" value="Unassembled WGS sequence"/>
</dbReference>
<organism evidence="2 3">
    <name type="scientific">Cercopithifilaria johnstoni</name>
    <dbReference type="NCBI Taxonomy" id="2874296"/>
    <lineage>
        <taxon>Eukaryota</taxon>
        <taxon>Metazoa</taxon>
        <taxon>Ecdysozoa</taxon>
        <taxon>Nematoda</taxon>
        <taxon>Chromadorea</taxon>
        <taxon>Rhabditida</taxon>
        <taxon>Spirurina</taxon>
        <taxon>Spiruromorpha</taxon>
        <taxon>Filarioidea</taxon>
        <taxon>Onchocercidae</taxon>
        <taxon>Cercopithifilaria</taxon>
    </lineage>
</organism>